<comment type="caution">
    <text evidence="1">The sequence shown here is derived from an EMBL/GenBank/DDBJ whole genome shotgun (WGS) entry which is preliminary data.</text>
</comment>
<dbReference type="Pfam" id="PF10127">
    <property type="entry name" value="RlaP"/>
    <property type="match status" value="1"/>
</dbReference>
<keyword evidence="2" id="KW-1185">Reference proteome</keyword>
<dbReference type="RefSeq" id="WP_184745459.1">
    <property type="nucleotide sequence ID" value="NZ_JACHGJ010000002.1"/>
</dbReference>
<dbReference type="InterPro" id="IPR018775">
    <property type="entry name" value="RlaP"/>
</dbReference>
<evidence type="ECO:0000313" key="1">
    <source>
        <dbReference type="EMBL" id="MBB6479857.1"/>
    </source>
</evidence>
<dbReference type="EMBL" id="JACHGJ010000002">
    <property type="protein sequence ID" value="MBB6479857.1"/>
    <property type="molecule type" value="Genomic_DNA"/>
</dbReference>
<accession>A0A841R9G7</accession>
<dbReference type="AlphaFoldDB" id="A0A841R9G7"/>
<name>A0A841R9G7_9SPIO</name>
<dbReference type="PANTHER" id="PTHR34817:SF2">
    <property type="entry name" value="NUCLEOTIDYLTRANSFERASE"/>
    <property type="match status" value="1"/>
</dbReference>
<dbReference type="PANTHER" id="PTHR34817">
    <property type="entry name" value="NUCLEOTIDYLTRANSFERASE"/>
    <property type="match status" value="1"/>
</dbReference>
<evidence type="ECO:0000313" key="2">
    <source>
        <dbReference type="Proteomes" id="UP000587760"/>
    </source>
</evidence>
<evidence type="ECO:0008006" key="3">
    <source>
        <dbReference type="Google" id="ProtNLM"/>
    </source>
</evidence>
<proteinExistence type="predicted"/>
<protein>
    <recommendedName>
        <fullName evidence="3">Nucleotidyltransferase</fullName>
    </recommendedName>
</protein>
<sequence length="253" mass="30112">MILNRLKEIEIEHDIKIILAVESGSRAWGFESADSDYDVRFVYMHKKDWYLHVKPKRDVIEYPIVDDFDFSGWDIKKTLVLISRSNNTFSEWLRSPIVYIRDNRSVDILREINNLYFSPVSSIYHYLSMAERNFDPIQKKDQIRLKKYFYVLRPILACFWIMKYKEFPPIEFEKLLTLLDIENPVYQKIKDLLEIKKSLLESSEISSIGLLDSYISESLYAIRKSVEHMKKPKTSDNETLDKAFIDLVNLFDN</sequence>
<dbReference type="Proteomes" id="UP000587760">
    <property type="component" value="Unassembled WGS sequence"/>
</dbReference>
<organism evidence="1 2">
    <name type="scientific">Spirochaeta isovalerica</name>
    <dbReference type="NCBI Taxonomy" id="150"/>
    <lineage>
        <taxon>Bacteria</taxon>
        <taxon>Pseudomonadati</taxon>
        <taxon>Spirochaetota</taxon>
        <taxon>Spirochaetia</taxon>
        <taxon>Spirochaetales</taxon>
        <taxon>Spirochaetaceae</taxon>
        <taxon>Spirochaeta</taxon>
    </lineage>
</organism>
<gene>
    <name evidence="1" type="ORF">HNR50_001515</name>
</gene>
<reference evidence="1 2" key="1">
    <citation type="submission" date="2020-08" db="EMBL/GenBank/DDBJ databases">
        <title>Genomic Encyclopedia of Type Strains, Phase IV (KMG-IV): sequencing the most valuable type-strain genomes for metagenomic binning, comparative biology and taxonomic classification.</title>
        <authorList>
            <person name="Goeker M."/>
        </authorList>
    </citation>
    <scope>NUCLEOTIDE SEQUENCE [LARGE SCALE GENOMIC DNA]</scope>
    <source>
        <strain evidence="1 2">DSM 2461</strain>
    </source>
</reference>